<evidence type="ECO:0000313" key="4">
    <source>
        <dbReference type="Proteomes" id="UP001576776"/>
    </source>
</evidence>
<keyword evidence="1 3" id="KW-0808">Transferase</keyword>
<dbReference type="PROSITE" id="PS00101">
    <property type="entry name" value="HEXAPEP_TRANSFERASES"/>
    <property type="match status" value="1"/>
</dbReference>
<dbReference type="EC" id="2.3.1.-" evidence="3"/>
<evidence type="ECO:0000256" key="2">
    <source>
        <dbReference type="ARBA" id="ARBA00022737"/>
    </source>
</evidence>
<dbReference type="InterPro" id="IPR001451">
    <property type="entry name" value="Hexapep"/>
</dbReference>
<keyword evidence="4" id="KW-1185">Reference proteome</keyword>
<dbReference type="InterPro" id="IPR011004">
    <property type="entry name" value="Trimer_LpxA-like_sf"/>
</dbReference>
<keyword evidence="2" id="KW-0677">Repeat</keyword>
<keyword evidence="3" id="KW-0012">Acyltransferase</keyword>
<dbReference type="InterPro" id="IPR051159">
    <property type="entry name" value="Hexapeptide_acetyltransf"/>
</dbReference>
<sequence length="234" mass="24793">MFKLKESVVIALFQGIPLSIGQKIRALVYGKLLAKLGTSVKIAPGVEFGGTNNIAIGNNVRIDRHVRVRSLYPNSRVIIKDGVFLARGVDIKTHLDGCIEIGEETSISPFSSLSGKNITIGKYCLIAAYVGIYANNHNYADPHKRIKDQGASYQGIVIGDDCWIGTGVKVVDGVTIGTGSVIGAGAVVTKDIPPYSIAVGVPAKVVARRDGTTENSVKEAVVAGIYNGHHPVEL</sequence>
<dbReference type="Gene3D" id="2.160.10.10">
    <property type="entry name" value="Hexapeptide repeat proteins"/>
    <property type="match status" value="2"/>
</dbReference>
<accession>A0ABV4YJB2</accession>
<dbReference type="CDD" id="cd04647">
    <property type="entry name" value="LbH_MAT_like"/>
    <property type="match status" value="1"/>
</dbReference>
<evidence type="ECO:0000313" key="3">
    <source>
        <dbReference type="EMBL" id="MFB2938279.1"/>
    </source>
</evidence>
<dbReference type="SUPFAM" id="SSF51161">
    <property type="entry name" value="Trimeric LpxA-like enzymes"/>
    <property type="match status" value="1"/>
</dbReference>
<dbReference type="EMBL" id="JBHFNS010000087">
    <property type="protein sequence ID" value="MFB2938279.1"/>
    <property type="molecule type" value="Genomic_DNA"/>
</dbReference>
<reference evidence="3 4" key="1">
    <citation type="submission" date="2024-09" db="EMBL/GenBank/DDBJ databases">
        <title>Floridaenema gen nov. (Aerosakkonemataceae, Aerosakkonematales ord. nov., Cyanobacteria) from benthic tropical and subtropical fresh waters, with the description of four new species.</title>
        <authorList>
            <person name="Moretto J.A."/>
            <person name="Berthold D.E."/>
            <person name="Lefler F.W."/>
            <person name="Huang I.-S."/>
            <person name="Laughinghouse H. IV."/>
        </authorList>
    </citation>
    <scope>NUCLEOTIDE SEQUENCE [LARGE SCALE GENOMIC DNA]</scope>
    <source>
        <strain evidence="3 4">BLCC-F154</strain>
    </source>
</reference>
<dbReference type="Pfam" id="PF00132">
    <property type="entry name" value="Hexapep"/>
    <property type="match status" value="1"/>
</dbReference>
<dbReference type="InterPro" id="IPR018357">
    <property type="entry name" value="Hexapep_transf_CS"/>
</dbReference>
<dbReference type="PANTHER" id="PTHR23416">
    <property type="entry name" value="SIALIC ACID SYNTHASE-RELATED"/>
    <property type="match status" value="1"/>
</dbReference>
<dbReference type="RefSeq" id="WP_413259761.1">
    <property type="nucleotide sequence ID" value="NZ_JBHFNS010000087.1"/>
</dbReference>
<name>A0ABV4YJB2_9CYAN</name>
<protein>
    <submittedName>
        <fullName evidence="3">Acyltransferase</fullName>
        <ecNumber evidence="3">2.3.1.-</ecNumber>
    </submittedName>
</protein>
<dbReference type="GO" id="GO:0016746">
    <property type="term" value="F:acyltransferase activity"/>
    <property type="evidence" value="ECO:0007669"/>
    <property type="project" value="UniProtKB-KW"/>
</dbReference>
<organism evidence="3 4">
    <name type="scientific">Floridaenema fluviatile BLCC-F154</name>
    <dbReference type="NCBI Taxonomy" id="3153640"/>
    <lineage>
        <taxon>Bacteria</taxon>
        <taxon>Bacillati</taxon>
        <taxon>Cyanobacteriota</taxon>
        <taxon>Cyanophyceae</taxon>
        <taxon>Oscillatoriophycideae</taxon>
        <taxon>Aerosakkonematales</taxon>
        <taxon>Aerosakkonemataceae</taxon>
        <taxon>Floridanema</taxon>
        <taxon>Floridanema fluviatile</taxon>
    </lineage>
</organism>
<gene>
    <name evidence="3" type="ORF">ACE1B6_23785</name>
</gene>
<dbReference type="Proteomes" id="UP001576776">
    <property type="component" value="Unassembled WGS sequence"/>
</dbReference>
<proteinExistence type="predicted"/>
<comment type="caution">
    <text evidence="3">The sequence shown here is derived from an EMBL/GenBank/DDBJ whole genome shotgun (WGS) entry which is preliminary data.</text>
</comment>
<dbReference type="PANTHER" id="PTHR23416:SF78">
    <property type="entry name" value="LIPOPOLYSACCHARIDE BIOSYNTHESIS O-ACETYL TRANSFERASE WBBJ-RELATED"/>
    <property type="match status" value="1"/>
</dbReference>
<evidence type="ECO:0000256" key="1">
    <source>
        <dbReference type="ARBA" id="ARBA00022679"/>
    </source>
</evidence>